<dbReference type="Proteomes" id="UP001302486">
    <property type="component" value="Chromosome"/>
</dbReference>
<accession>A0AA97ELU5</accession>
<dbReference type="AlphaFoldDB" id="A0AA97ELU5"/>
<name>A0AA97ELU5_9FLAO</name>
<reference evidence="2" key="1">
    <citation type="submission" date="2024-06" db="EMBL/GenBank/DDBJ databases">
        <title>Hwangdonia haimaensis gen. nov., sp. nov., a member of the family Flavobacteriaceae isolated from the haima cold seep.</title>
        <authorList>
            <person name="Li J."/>
        </authorList>
    </citation>
    <scope>NUCLEOTIDE SEQUENCE [LARGE SCALE GENOMIC DNA]</scope>
    <source>
        <strain evidence="2">SCSIO 19198</strain>
    </source>
</reference>
<keyword evidence="2" id="KW-1185">Reference proteome</keyword>
<dbReference type="EMBL" id="CP136521">
    <property type="protein sequence ID" value="WOD43811.1"/>
    <property type="molecule type" value="Genomic_DNA"/>
</dbReference>
<proteinExistence type="predicted"/>
<evidence type="ECO:0000313" key="1">
    <source>
        <dbReference type="EMBL" id="WOD43811.1"/>
    </source>
</evidence>
<sequence length="98" mass="11204">MKTLTSIFTILFCSITFGQIFQDNVAKEPLGEFPNQWDVINGMASIDQADGNKMISIMHGGIIKPIVNGQTNNYLGDDFTVEFDMFFWKNFIHLRTTY</sequence>
<organism evidence="1 2">
    <name type="scientific">Hwangdonia lutea</name>
    <dbReference type="NCBI Taxonomy" id="3075823"/>
    <lineage>
        <taxon>Bacteria</taxon>
        <taxon>Pseudomonadati</taxon>
        <taxon>Bacteroidota</taxon>
        <taxon>Flavobacteriia</taxon>
        <taxon>Flavobacteriales</taxon>
        <taxon>Flavobacteriaceae</taxon>
        <taxon>Hwangdonia</taxon>
    </lineage>
</organism>
<gene>
    <name evidence="1" type="ORF">RNZ46_00760</name>
</gene>
<protein>
    <submittedName>
        <fullName evidence="1">Uncharacterized protein</fullName>
    </submittedName>
</protein>
<dbReference type="RefSeq" id="WP_316983489.1">
    <property type="nucleotide sequence ID" value="NZ_CP136521.1"/>
</dbReference>
<evidence type="ECO:0000313" key="2">
    <source>
        <dbReference type="Proteomes" id="UP001302486"/>
    </source>
</evidence>
<dbReference type="KEGG" id="hws:RNZ46_00760"/>